<comment type="caution">
    <text evidence="1">The sequence shown here is derived from an EMBL/GenBank/DDBJ whole genome shotgun (WGS) entry which is preliminary data.</text>
</comment>
<accession>A0ACB6R6H9</accession>
<dbReference type="EMBL" id="MU003497">
    <property type="protein sequence ID" value="KAF2474869.1"/>
    <property type="molecule type" value="Genomic_DNA"/>
</dbReference>
<name>A0ACB6R6H9_9PLEO</name>
<gene>
    <name evidence="1" type="ORF">BDR25DRAFT_301471</name>
</gene>
<proteinExistence type="predicted"/>
<evidence type="ECO:0000313" key="1">
    <source>
        <dbReference type="EMBL" id="KAF2474869.1"/>
    </source>
</evidence>
<protein>
    <submittedName>
        <fullName evidence="1">Uncharacterized protein</fullName>
    </submittedName>
</protein>
<sequence length="228" mass="26549">MPMEKSESWVVNPLLQTPFLPWLIIPNGDRWGLPTYDSLELLDWTSTPRREWAFLRPDASWRRMFLIQPPPKKLSVVSRGHTREGDSSSELEVVFDQEQPPGVTMDALYDIPLMFLRSHWFSRFALEIKAPTSPSECPTMTLYLLYTIQCTTEPFPGDLIPSRKDLRSRASRKWEVKDEDLWEGELVYHPDIIFQSDLTPERGGIRLSDFAEWTRKRVPISSLLADVR</sequence>
<reference evidence="1" key="1">
    <citation type="journal article" date="2020" name="Stud. Mycol.">
        <title>101 Dothideomycetes genomes: a test case for predicting lifestyles and emergence of pathogens.</title>
        <authorList>
            <person name="Haridas S."/>
            <person name="Albert R."/>
            <person name="Binder M."/>
            <person name="Bloem J."/>
            <person name="Labutti K."/>
            <person name="Salamov A."/>
            <person name="Andreopoulos B."/>
            <person name="Baker S."/>
            <person name="Barry K."/>
            <person name="Bills G."/>
            <person name="Bluhm B."/>
            <person name="Cannon C."/>
            <person name="Castanera R."/>
            <person name="Culley D."/>
            <person name="Daum C."/>
            <person name="Ezra D."/>
            <person name="Gonzalez J."/>
            <person name="Henrissat B."/>
            <person name="Kuo A."/>
            <person name="Liang C."/>
            <person name="Lipzen A."/>
            <person name="Lutzoni F."/>
            <person name="Magnuson J."/>
            <person name="Mondo S."/>
            <person name="Nolan M."/>
            <person name="Ohm R."/>
            <person name="Pangilinan J."/>
            <person name="Park H.-J."/>
            <person name="Ramirez L."/>
            <person name="Alfaro M."/>
            <person name="Sun H."/>
            <person name="Tritt A."/>
            <person name="Yoshinaga Y."/>
            <person name="Zwiers L.-H."/>
            <person name="Turgeon B."/>
            <person name="Goodwin S."/>
            <person name="Spatafora J."/>
            <person name="Crous P."/>
            <person name="Grigoriev I."/>
        </authorList>
    </citation>
    <scope>NUCLEOTIDE SEQUENCE</scope>
    <source>
        <strain evidence="1">ATCC 200398</strain>
    </source>
</reference>
<evidence type="ECO:0000313" key="2">
    <source>
        <dbReference type="Proteomes" id="UP000799755"/>
    </source>
</evidence>
<organism evidence="1 2">
    <name type="scientific">Lindgomyces ingoldianus</name>
    <dbReference type="NCBI Taxonomy" id="673940"/>
    <lineage>
        <taxon>Eukaryota</taxon>
        <taxon>Fungi</taxon>
        <taxon>Dikarya</taxon>
        <taxon>Ascomycota</taxon>
        <taxon>Pezizomycotina</taxon>
        <taxon>Dothideomycetes</taxon>
        <taxon>Pleosporomycetidae</taxon>
        <taxon>Pleosporales</taxon>
        <taxon>Lindgomycetaceae</taxon>
        <taxon>Lindgomyces</taxon>
    </lineage>
</organism>
<keyword evidence="2" id="KW-1185">Reference proteome</keyword>
<dbReference type="Proteomes" id="UP000799755">
    <property type="component" value="Unassembled WGS sequence"/>
</dbReference>